<dbReference type="PANTHER" id="PTHR35046">
    <property type="entry name" value="ZINC KNUCKLE (CCHC-TYPE) FAMILY PROTEIN"/>
    <property type="match status" value="1"/>
</dbReference>
<accession>A0AAV2ESN4</accession>
<dbReference type="EMBL" id="OZ034818">
    <property type="protein sequence ID" value="CAL1388727.1"/>
    <property type="molecule type" value="Genomic_DNA"/>
</dbReference>
<dbReference type="Proteomes" id="UP001497516">
    <property type="component" value="Chromosome 5"/>
</dbReference>
<organism evidence="2 3">
    <name type="scientific">Linum trigynum</name>
    <dbReference type="NCBI Taxonomy" id="586398"/>
    <lineage>
        <taxon>Eukaryota</taxon>
        <taxon>Viridiplantae</taxon>
        <taxon>Streptophyta</taxon>
        <taxon>Embryophyta</taxon>
        <taxon>Tracheophyta</taxon>
        <taxon>Spermatophyta</taxon>
        <taxon>Magnoliopsida</taxon>
        <taxon>eudicotyledons</taxon>
        <taxon>Gunneridae</taxon>
        <taxon>Pentapetalae</taxon>
        <taxon>rosids</taxon>
        <taxon>fabids</taxon>
        <taxon>Malpighiales</taxon>
        <taxon>Linaceae</taxon>
        <taxon>Linum</taxon>
    </lineage>
</organism>
<feature type="region of interest" description="Disordered" evidence="1">
    <location>
        <begin position="105"/>
        <end position="135"/>
    </location>
</feature>
<dbReference type="PANTHER" id="PTHR35046:SF9">
    <property type="entry name" value="RNA-DIRECTED DNA POLYMERASE"/>
    <property type="match status" value="1"/>
</dbReference>
<reference evidence="2 3" key="1">
    <citation type="submission" date="2024-04" db="EMBL/GenBank/DDBJ databases">
        <authorList>
            <person name="Fracassetti M."/>
        </authorList>
    </citation>
    <scope>NUCLEOTIDE SEQUENCE [LARGE SCALE GENOMIC DNA]</scope>
</reference>
<sequence>MQEVDLRSFVDLEEALHLAIKIEKQQKGVTSRKFAPANKQRVKVVGESNLTQTRPELTKRVTRSSNPAPIERSGGIQCFKCHGKGHKANQYPNVKTLILRDGAYLTDEEQSSSSDKENDKEEIEMEDAPPGKLLGVSRRALTLEQDQDRASGRICFALAVL</sequence>
<evidence type="ECO:0000256" key="1">
    <source>
        <dbReference type="SAM" id="MobiDB-lite"/>
    </source>
</evidence>
<proteinExistence type="predicted"/>
<dbReference type="AlphaFoldDB" id="A0AAV2ESN4"/>
<protein>
    <submittedName>
        <fullName evidence="2">Uncharacterized protein</fullName>
    </submittedName>
</protein>
<evidence type="ECO:0000313" key="2">
    <source>
        <dbReference type="EMBL" id="CAL1388727.1"/>
    </source>
</evidence>
<evidence type="ECO:0000313" key="3">
    <source>
        <dbReference type="Proteomes" id="UP001497516"/>
    </source>
</evidence>
<name>A0AAV2ESN4_9ROSI</name>
<keyword evidence="3" id="KW-1185">Reference proteome</keyword>
<gene>
    <name evidence="2" type="ORF">LTRI10_LOCUS29639</name>
</gene>